<comment type="pathway">
    <text evidence="3 11">Cofactor biosynthesis; thiamine diphosphate biosynthesis; 4-methyl-5-(2-phosphoethyl)-thiazole from 5-(2-hydroxyethyl)-4-methylthiazole: step 1/1.</text>
</comment>
<dbReference type="EC" id="2.7.1.50" evidence="11"/>
<keyword evidence="8 11" id="KW-0067">ATP-binding</keyword>
<dbReference type="RefSeq" id="WP_188911343.1">
    <property type="nucleotide sequence ID" value="NZ_BMIQ01000006.1"/>
</dbReference>
<evidence type="ECO:0000256" key="7">
    <source>
        <dbReference type="ARBA" id="ARBA00022777"/>
    </source>
</evidence>
<keyword evidence="10 11" id="KW-0784">Thiamine biosynthesis</keyword>
<evidence type="ECO:0000256" key="5">
    <source>
        <dbReference type="ARBA" id="ARBA00022723"/>
    </source>
</evidence>
<reference evidence="12" key="1">
    <citation type="journal article" date="2014" name="Int. J. Syst. Evol. Microbiol.">
        <title>Complete genome sequence of Corynebacterium casei LMG S-19264T (=DSM 44701T), isolated from a smear-ripened cheese.</title>
        <authorList>
            <consortium name="US DOE Joint Genome Institute (JGI-PGF)"/>
            <person name="Walter F."/>
            <person name="Albersmeier A."/>
            <person name="Kalinowski J."/>
            <person name="Ruckert C."/>
        </authorList>
    </citation>
    <scope>NUCLEOTIDE SEQUENCE</scope>
    <source>
        <strain evidence="12">CGMCC 1.15367</strain>
    </source>
</reference>
<feature type="binding site" evidence="11">
    <location>
        <position position="171"/>
    </location>
    <ligand>
        <name>substrate</name>
    </ligand>
</feature>
<protein>
    <recommendedName>
        <fullName evidence="11">Hydroxyethylthiazole kinase</fullName>
        <ecNumber evidence="11">2.7.1.50</ecNumber>
    </recommendedName>
    <alternativeName>
        <fullName evidence="11">4-methyl-5-beta-hydroxyethylthiazole kinase</fullName>
        <shortName evidence="11">TH kinase</shortName>
        <shortName evidence="11">Thz kinase</shortName>
    </alternativeName>
</protein>
<comment type="cofactor">
    <cofactor evidence="2 11">
        <name>Mg(2+)</name>
        <dbReference type="ChEBI" id="CHEBI:18420"/>
    </cofactor>
</comment>
<keyword evidence="13" id="KW-1185">Reference proteome</keyword>
<feature type="binding site" evidence="11">
    <location>
        <position position="49"/>
    </location>
    <ligand>
        <name>substrate</name>
    </ligand>
</feature>
<name>A0A916ZWV7_9HYPH</name>
<organism evidence="12 13">
    <name type="scientific">Aureimonas endophytica</name>
    <dbReference type="NCBI Taxonomy" id="2027858"/>
    <lineage>
        <taxon>Bacteria</taxon>
        <taxon>Pseudomonadati</taxon>
        <taxon>Pseudomonadota</taxon>
        <taxon>Alphaproteobacteria</taxon>
        <taxon>Hyphomicrobiales</taxon>
        <taxon>Aurantimonadaceae</taxon>
        <taxon>Aureimonas</taxon>
    </lineage>
</organism>
<dbReference type="Gene3D" id="3.40.1190.20">
    <property type="match status" value="2"/>
</dbReference>
<sequence>MNGAIDAARLADLLARLRARKPRVHCLLNTVVQERVADGLTALGAVPSMTSSPEEVAEFAARADALLVNLGTLTAERRQATETGVQAARAAGRPWVLDPVKCDVSAVRLAFARKLLAERPTIVKANEAERAVIEALDETAMIETGAADRLRLGDRALTLHNGHPWLAAVTGTGCLAGALVAGFAAVEADPLAAGAAGLAVLGIAAERAAERARGPGSFAVELLDALALLEPADLHQSLRIDHAGA</sequence>
<dbReference type="GO" id="GO:0000287">
    <property type="term" value="F:magnesium ion binding"/>
    <property type="evidence" value="ECO:0007669"/>
    <property type="project" value="UniProtKB-UniRule"/>
</dbReference>
<comment type="catalytic activity">
    <reaction evidence="1 11">
        <text>5-(2-hydroxyethyl)-4-methylthiazole + ATP = 4-methyl-5-(2-phosphooxyethyl)-thiazole + ADP + H(+)</text>
        <dbReference type="Rhea" id="RHEA:24212"/>
        <dbReference type="ChEBI" id="CHEBI:15378"/>
        <dbReference type="ChEBI" id="CHEBI:17957"/>
        <dbReference type="ChEBI" id="CHEBI:30616"/>
        <dbReference type="ChEBI" id="CHEBI:58296"/>
        <dbReference type="ChEBI" id="CHEBI:456216"/>
        <dbReference type="EC" id="2.7.1.50"/>
    </reaction>
</comment>
<evidence type="ECO:0000313" key="13">
    <source>
        <dbReference type="Proteomes" id="UP000644699"/>
    </source>
</evidence>
<evidence type="ECO:0000256" key="8">
    <source>
        <dbReference type="ARBA" id="ARBA00022840"/>
    </source>
</evidence>
<dbReference type="HAMAP" id="MF_00228">
    <property type="entry name" value="Thz_kinase"/>
    <property type="match status" value="1"/>
</dbReference>
<gene>
    <name evidence="11 12" type="primary">thiM</name>
    <name evidence="12" type="ORF">GCM10011390_38150</name>
</gene>
<dbReference type="Proteomes" id="UP000644699">
    <property type="component" value="Unassembled WGS sequence"/>
</dbReference>
<reference evidence="12" key="2">
    <citation type="submission" date="2020-09" db="EMBL/GenBank/DDBJ databases">
        <authorList>
            <person name="Sun Q."/>
            <person name="Zhou Y."/>
        </authorList>
    </citation>
    <scope>NUCLEOTIDE SEQUENCE</scope>
    <source>
        <strain evidence="12">CGMCC 1.15367</strain>
    </source>
</reference>
<evidence type="ECO:0000256" key="2">
    <source>
        <dbReference type="ARBA" id="ARBA00001946"/>
    </source>
</evidence>
<evidence type="ECO:0000256" key="11">
    <source>
        <dbReference type="HAMAP-Rule" id="MF_00228"/>
    </source>
</evidence>
<proteinExistence type="inferred from homology"/>
<evidence type="ECO:0000256" key="3">
    <source>
        <dbReference type="ARBA" id="ARBA00004868"/>
    </source>
</evidence>
<evidence type="ECO:0000313" key="12">
    <source>
        <dbReference type="EMBL" id="GGE15420.1"/>
    </source>
</evidence>
<feature type="binding site" evidence="11">
    <location>
        <position position="144"/>
    </location>
    <ligand>
        <name>ATP</name>
        <dbReference type="ChEBI" id="CHEBI:30616"/>
    </ligand>
</feature>
<comment type="similarity">
    <text evidence="11">Belongs to the Thz kinase family.</text>
</comment>
<keyword evidence="9 11" id="KW-0460">Magnesium</keyword>
<dbReference type="EMBL" id="BMIQ01000006">
    <property type="protein sequence ID" value="GGE15420.1"/>
    <property type="molecule type" value="Genomic_DNA"/>
</dbReference>
<dbReference type="GO" id="GO:0005524">
    <property type="term" value="F:ATP binding"/>
    <property type="evidence" value="ECO:0007669"/>
    <property type="project" value="UniProtKB-UniRule"/>
</dbReference>
<evidence type="ECO:0000256" key="6">
    <source>
        <dbReference type="ARBA" id="ARBA00022741"/>
    </source>
</evidence>
<dbReference type="InterPro" id="IPR000417">
    <property type="entry name" value="Hyethyz_kinase"/>
</dbReference>
<comment type="caution">
    <text evidence="12">The sequence shown here is derived from an EMBL/GenBank/DDBJ whole genome shotgun (WGS) entry which is preliminary data.</text>
</comment>
<evidence type="ECO:0000256" key="1">
    <source>
        <dbReference type="ARBA" id="ARBA00001771"/>
    </source>
</evidence>
<dbReference type="PRINTS" id="PR01099">
    <property type="entry name" value="HYETHTZKNASE"/>
</dbReference>
<dbReference type="InterPro" id="IPR029056">
    <property type="entry name" value="Ribokinase-like"/>
</dbReference>
<keyword evidence="4 11" id="KW-0808">Transferase</keyword>
<dbReference type="GO" id="GO:0004417">
    <property type="term" value="F:hydroxyethylthiazole kinase activity"/>
    <property type="evidence" value="ECO:0007669"/>
    <property type="project" value="UniProtKB-UniRule"/>
</dbReference>
<feature type="binding site" evidence="11">
    <location>
        <position position="124"/>
    </location>
    <ligand>
        <name>ATP</name>
        <dbReference type="ChEBI" id="CHEBI:30616"/>
    </ligand>
</feature>
<keyword evidence="7 11" id="KW-0418">Kinase</keyword>
<evidence type="ECO:0000256" key="4">
    <source>
        <dbReference type="ARBA" id="ARBA00022679"/>
    </source>
</evidence>
<evidence type="ECO:0000256" key="9">
    <source>
        <dbReference type="ARBA" id="ARBA00022842"/>
    </source>
</evidence>
<evidence type="ECO:0000256" key="10">
    <source>
        <dbReference type="ARBA" id="ARBA00022977"/>
    </source>
</evidence>
<dbReference type="AlphaFoldDB" id="A0A916ZWV7"/>
<dbReference type="GO" id="GO:0009229">
    <property type="term" value="P:thiamine diphosphate biosynthetic process"/>
    <property type="evidence" value="ECO:0007669"/>
    <property type="project" value="UniProtKB-UniRule"/>
</dbReference>
<keyword evidence="5 11" id="KW-0479">Metal-binding</keyword>
<accession>A0A916ZWV7</accession>
<dbReference type="Pfam" id="PF02110">
    <property type="entry name" value="HK"/>
    <property type="match status" value="2"/>
</dbReference>
<keyword evidence="6 11" id="KW-0547">Nucleotide-binding</keyword>
<dbReference type="GO" id="GO:0009228">
    <property type="term" value="P:thiamine biosynthetic process"/>
    <property type="evidence" value="ECO:0007669"/>
    <property type="project" value="UniProtKB-KW"/>
</dbReference>
<dbReference type="PIRSF" id="PIRSF000513">
    <property type="entry name" value="Thz_kinase"/>
    <property type="match status" value="1"/>
</dbReference>
<dbReference type="SUPFAM" id="SSF53613">
    <property type="entry name" value="Ribokinase-like"/>
    <property type="match status" value="1"/>
</dbReference>
<comment type="function">
    <text evidence="11">Catalyzes the phosphorylation of the hydroxyl group of 4-methyl-5-beta-hydroxyethylthiazole (THZ).</text>
</comment>